<name>A0A1J0VYQ7_9NOCA</name>
<dbReference type="EMBL" id="CP018082">
    <property type="protein sequence ID" value="APE37142.1"/>
    <property type="molecule type" value="Genomic_DNA"/>
</dbReference>
<keyword evidence="7" id="KW-1185">Reference proteome</keyword>
<evidence type="ECO:0000256" key="4">
    <source>
        <dbReference type="ARBA" id="ARBA00023033"/>
    </source>
</evidence>
<keyword evidence="4" id="KW-0503">Monooxygenase</keyword>
<dbReference type="GO" id="GO:0008726">
    <property type="term" value="F:alkanesulfonate monooxygenase activity"/>
    <property type="evidence" value="ECO:0007669"/>
    <property type="project" value="TreeGrafter"/>
</dbReference>
<dbReference type="InterPro" id="IPR036661">
    <property type="entry name" value="Luciferase-like_sf"/>
</dbReference>
<keyword evidence="1" id="KW-0285">Flavoprotein</keyword>
<accession>A0A1J0VYQ7</accession>
<keyword evidence="3" id="KW-0560">Oxidoreductase</keyword>
<dbReference type="SUPFAM" id="SSF51679">
    <property type="entry name" value="Bacterial luciferase-like"/>
    <property type="match status" value="1"/>
</dbReference>
<dbReference type="Gene3D" id="3.20.20.30">
    <property type="entry name" value="Luciferase-like domain"/>
    <property type="match status" value="1"/>
</dbReference>
<evidence type="ECO:0000313" key="6">
    <source>
        <dbReference type="EMBL" id="APE37142.1"/>
    </source>
</evidence>
<dbReference type="RefSeq" id="WP_071930312.1">
    <property type="nucleotide sequence ID" value="NZ_CP018082.1"/>
</dbReference>
<dbReference type="Proteomes" id="UP000183810">
    <property type="component" value="Chromosome"/>
</dbReference>
<dbReference type="AlphaFoldDB" id="A0A1J0VYQ7"/>
<keyword evidence="2" id="KW-0288">FMN</keyword>
<feature type="domain" description="Luciferase-like" evidence="5">
    <location>
        <begin position="10"/>
        <end position="248"/>
    </location>
</feature>
<sequence length="312" mass="33650">MEVALLIDSETGTTAKDWLRVAAHIDGTAVTALLRSDHLTGPAPSGQDCLDAWTACTAAAATTHTVGLGTLVSPITFRHPAILAKTVASTSAFAGDRRLDVGIGIGWNTYEHRSVGLALLDTTTRYRMMVEYIAVLRGLWSGLPFSYDGEFFTADDAQLHPVPARPPRIIVGKRGRQRSLELAVRTADEYNFVFQPPAACARVHQRLTEIADKCDQAPPRLSVMTDCIIGADARHINAQLADAATRYPMLRGATHSTLPAPYLATTPEALVDTIEAYANAGVDRMILKHPNPADLSSIDLLINSVLPYVKKG</sequence>
<gene>
    <name evidence="6" type="ORF">BOX37_28040</name>
</gene>
<dbReference type="PANTHER" id="PTHR42847">
    <property type="entry name" value="ALKANESULFONATE MONOOXYGENASE"/>
    <property type="match status" value="1"/>
</dbReference>
<dbReference type="GO" id="GO:0046306">
    <property type="term" value="P:alkanesulfonate catabolic process"/>
    <property type="evidence" value="ECO:0007669"/>
    <property type="project" value="TreeGrafter"/>
</dbReference>
<evidence type="ECO:0000256" key="1">
    <source>
        <dbReference type="ARBA" id="ARBA00022630"/>
    </source>
</evidence>
<dbReference type="KEGG" id="nsl:BOX37_28040"/>
<dbReference type="Pfam" id="PF00296">
    <property type="entry name" value="Bac_luciferase"/>
    <property type="match status" value="1"/>
</dbReference>
<reference evidence="6" key="1">
    <citation type="submission" date="2016-11" db="EMBL/GenBank/DDBJ databases">
        <authorList>
            <person name="Jaros S."/>
            <person name="Januszkiewicz K."/>
            <person name="Wedrychowicz H."/>
        </authorList>
    </citation>
    <scope>NUCLEOTIDE SEQUENCE [LARGE SCALE GENOMIC DNA]</scope>
    <source>
        <strain evidence="6">Y48</strain>
    </source>
</reference>
<evidence type="ECO:0000259" key="5">
    <source>
        <dbReference type="Pfam" id="PF00296"/>
    </source>
</evidence>
<organism evidence="6 7">
    <name type="scientific">Nocardia mangyaensis</name>
    <dbReference type="NCBI Taxonomy" id="2213200"/>
    <lineage>
        <taxon>Bacteria</taxon>
        <taxon>Bacillati</taxon>
        <taxon>Actinomycetota</taxon>
        <taxon>Actinomycetes</taxon>
        <taxon>Mycobacteriales</taxon>
        <taxon>Nocardiaceae</taxon>
        <taxon>Nocardia</taxon>
    </lineage>
</organism>
<evidence type="ECO:0000256" key="2">
    <source>
        <dbReference type="ARBA" id="ARBA00022643"/>
    </source>
</evidence>
<proteinExistence type="predicted"/>
<protein>
    <recommendedName>
        <fullName evidence="5">Luciferase-like domain-containing protein</fullName>
    </recommendedName>
</protein>
<dbReference type="OrthoDB" id="9814695at2"/>
<dbReference type="PANTHER" id="PTHR42847:SF4">
    <property type="entry name" value="ALKANESULFONATE MONOOXYGENASE-RELATED"/>
    <property type="match status" value="1"/>
</dbReference>
<dbReference type="InterPro" id="IPR011251">
    <property type="entry name" value="Luciferase-like_dom"/>
</dbReference>
<dbReference type="InterPro" id="IPR050172">
    <property type="entry name" value="SsuD_RutA_monooxygenase"/>
</dbReference>
<evidence type="ECO:0000313" key="7">
    <source>
        <dbReference type="Proteomes" id="UP000183810"/>
    </source>
</evidence>
<evidence type="ECO:0000256" key="3">
    <source>
        <dbReference type="ARBA" id="ARBA00023002"/>
    </source>
</evidence>